<dbReference type="InterPro" id="IPR032675">
    <property type="entry name" value="LRR_dom_sf"/>
</dbReference>
<evidence type="ECO:0000256" key="2">
    <source>
        <dbReference type="ARBA" id="ARBA00022737"/>
    </source>
</evidence>
<evidence type="ECO:0000313" key="3">
    <source>
        <dbReference type="EMBL" id="EQB61034.1"/>
    </source>
</evidence>
<dbReference type="HOGENOM" id="CLU_731769_0_0_1"/>
<name>T0L955_9MICR</name>
<dbReference type="PANTHER" id="PTHR48051:SF46">
    <property type="entry name" value="LEUCINE RICH REPEAT-CONTAINING DOMAIN PROTEIN"/>
    <property type="match status" value="1"/>
</dbReference>
<dbReference type="PANTHER" id="PTHR48051">
    <property type="match status" value="1"/>
</dbReference>
<proteinExistence type="predicted"/>
<dbReference type="Gene3D" id="3.80.10.10">
    <property type="entry name" value="Ribonuclease Inhibitor"/>
    <property type="match status" value="1"/>
</dbReference>
<dbReference type="AlphaFoldDB" id="T0L955"/>
<dbReference type="Proteomes" id="UP000053780">
    <property type="component" value="Unassembled WGS sequence"/>
</dbReference>
<dbReference type="InterPro" id="IPR050216">
    <property type="entry name" value="LRR_domain-containing"/>
</dbReference>
<accession>T0L955</accession>
<keyword evidence="2" id="KW-0677">Repeat</keyword>
<evidence type="ECO:0000313" key="4">
    <source>
        <dbReference type="Proteomes" id="UP000053780"/>
    </source>
</evidence>
<reference evidence="3 4" key="1">
    <citation type="journal article" date="2013" name="BMC Genomics">
        <title>Genome sequencing and comparative genomics of honey bee microsporidia, Nosema apis reveal novel insights into host-parasite interactions.</title>
        <authorList>
            <person name="Chen Yp."/>
            <person name="Pettis J.S."/>
            <person name="Zhao Y."/>
            <person name="Liu X."/>
            <person name="Tallon L.J."/>
            <person name="Sadzewicz L.D."/>
            <person name="Li R."/>
            <person name="Zheng H."/>
            <person name="Huang S."/>
            <person name="Zhang X."/>
            <person name="Hamilton M.C."/>
            <person name="Pernal S.F."/>
            <person name="Melathopoulos A.P."/>
            <person name="Yan X."/>
            <person name="Evans J.D."/>
        </authorList>
    </citation>
    <scope>NUCLEOTIDE SEQUENCE [LARGE SCALE GENOMIC DNA]</scope>
    <source>
        <strain evidence="3 4">BRL 01</strain>
    </source>
</reference>
<gene>
    <name evidence="3" type="ORF">NAPIS_ORF01371</name>
</gene>
<dbReference type="GO" id="GO:0005737">
    <property type="term" value="C:cytoplasm"/>
    <property type="evidence" value="ECO:0007669"/>
    <property type="project" value="TreeGrafter"/>
</dbReference>
<dbReference type="VEuPathDB" id="MicrosporidiaDB:NAPIS_ORF01371"/>
<dbReference type="EMBL" id="KE647183">
    <property type="protein sequence ID" value="EQB61034.1"/>
    <property type="molecule type" value="Genomic_DNA"/>
</dbReference>
<dbReference type="SUPFAM" id="SSF52058">
    <property type="entry name" value="L domain-like"/>
    <property type="match status" value="1"/>
</dbReference>
<sequence>MFYLAFLFINCSLDSDLIIKQEESNHFSFGFDLYIRSNDKNDWTNTKIQKSKIQNIFYIGNKLEEIPEEIYHYKNVEKIFIISKNLSKISDKIGKLPKLKELTFGSYTLNEINSSIKNLINLKELSIFNDKSVRSILHDQNGRPIKTPQDEVRNLLFEEGEFLNLEKLEITIRNKIYKYDSIKEHNYDLMHEVNNCIDFLPEEIGLLKNLTILNINYQNITTLPTSIGNLNKLEKLFMNGNPLCFLPESFSKLKNLKELILTDHNLNEIPQSISNLSNLVSLILKRDNNFNDFIISDGNLNFDFSNLKNLSFLQLNGFKLHRIHKSILKIKKKNFKIILETENMYKDDYEDYIGLETFSKNFF</sequence>
<keyword evidence="1" id="KW-0433">Leucine-rich repeat</keyword>
<keyword evidence="4" id="KW-1185">Reference proteome</keyword>
<evidence type="ECO:0000256" key="1">
    <source>
        <dbReference type="ARBA" id="ARBA00022614"/>
    </source>
</evidence>
<organism evidence="3 4">
    <name type="scientific">Vairimorpha apis BRL 01</name>
    <dbReference type="NCBI Taxonomy" id="1037528"/>
    <lineage>
        <taxon>Eukaryota</taxon>
        <taxon>Fungi</taxon>
        <taxon>Fungi incertae sedis</taxon>
        <taxon>Microsporidia</taxon>
        <taxon>Nosematidae</taxon>
        <taxon>Vairimorpha</taxon>
    </lineage>
</organism>
<dbReference type="OrthoDB" id="2192374at2759"/>
<protein>
    <submittedName>
        <fullName evidence="3">Cytoplasmic membrane protein</fullName>
    </submittedName>
</protein>